<proteinExistence type="inferred from homology"/>
<evidence type="ECO:0000256" key="2">
    <source>
        <dbReference type="SAM" id="Coils"/>
    </source>
</evidence>
<reference evidence="5" key="1">
    <citation type="journal article" date="2021" name="bioRxiv">
        <title>Unraveling nitrogen, sulfur and carbon metabolic pathways and microbial community transcriptional responses to substrate deprivation and toxicity stresses in a bioreactor mimicking anoxic brackish coastal sediment conditions.</title>
        <authorList>
            <person name="Martins P.D."/>
            <person name="Echeveste M.J."/>
            <person name="Arshad A."/>
            <person name="Kurth J."/>
            <person name="Ouboter H."/>
            <person name="Jetten M.S.M."/>
            <person name="Welte C.U."/>
        </authorList>
    </citation>
    <scope>NUCLEOTIDE SEQUENCE</scope>
    <source>
        <strain evidence="5">MAG_39</strain>
    </source>
</reference>
<dbReference type="NCBIfam" id="TIGR02795">
    <property type="entry name" value="tol_pal_ybgF"/>
    <property type="match status" value="1"/>
</dbReference>
<feature type="compositionally biased region" description="Low complexity" evidence="3">
    <location>
        <begin position="329"/>
        <end position="341"/>
    </location>
</feature>
<feature type="domain" description="Outer membrane lipoprotein BamD-like" evidence="4">
    <location>
        <begin position="204"/>
        <end position="326"/>
    </location>
</feature>
<evidence type="ECO:0000256" key="3">
    <source>
        <dbReference type="SAM" id="MobiDB-lite"/>
    </source>
</evidence>
<evidence type="ECO:0000256" key="1">
    <source>
        <dbReference type="ARBA" id="ARBA00022729"/>
    </source>
</evidence>
<dbReference type="InterPro" id="IPR039565">
    <property type="entry name" value="BamD-like"/>
</dbReference>
<accession>A0A953LVA6</accession>
<feature type="region of interest" description="Disordered" evidence="3">
    <location>
        <begin position="329"/>
        <end position="349"/>
    </location>
</feature>
<dbReference type="Proteomes" id="UP000705867">
    <property type="component" value="Unassembled WGS sequence"/>
</dbReference>
<evidence type="ECO:0000259" key="4">
    <source>
        <dbReference type="Pfam" id="PF13525"/>
    </source>
</evidence>
<dbReference type="SUPFAM" id="SSF48452">
    <property type="entry name" value="TPR-like"/>
    <property type="match status" value="1"/>
</dbReference>
<name>A0A953LVA6_9BACT</name>
<dbReference type="HAMAP" id="MF_02066">
    <property type="entry name" value="CpoB"/>
    <property type="match status" value="1"/>
</dbReference>
<dbReference type="GO" id="GO:0051301">
    <property type="term" value="P:cell division"/>
    <property type="evidence" value="ECO:0007669"/>
    <property type="project" value="InterPro"/>
</dbReference>
<gene>
    <name evidence="5" type="primary">ybgF</name>
    <name evidence="5" type="ORF">K8I29_00360</name>
</gene>
<dbReference type="InterPro" id="IPR034706">
    <property type="entry name" value="CpoB"/>
</dbReference>
<feature type="region of interest" description="Disordered" evidence="3">
    <location>
        <begin position="165"/>
        <end position="208"/>
    </location>
</feature>
<protein>
    <submittedName>
        <fullName evidence="5">Tol-pal system protein YbgF</fullName>
    </submittedName>
</protein>
<feature type="coiled-coil region" evidence="2">
    <location>
        <begin position="123"/>
        <end position="164"/>
    </location>
</feature>
<feature type="compositionally biased region" description="Pro residues" evidence="3">
    <location>
        <begin position="169"/>
        <end position="178"/>
    </location>
</feature>
<dbReference type="InterPro" id="IPR011990">
    <property type="entry name" value="TPR-like_helical_dom_sf"/>
</dbReference>
<organism evidence="5 6">
    <name type="scientific">Candidatus Nitrobium versatile</name>
    <dbReference type="NCBI Taxonomy" id="2884831"/>
    <lineage>
        <taxon>Bacteria</taxon>
        <taxon>Pseudomonadati</taxon>
        <taxon>Nitrospirota</taxon>
        <taxon>Nitrospiria</taxon>
        <taxon>Nitrospirales</taxon>
        <taxon>Nitrospiraceae</taxon>
        <taxon>Candidatus Nitrobium</taxon>
    </lineage>
</organism>
<dbReference type="EMBL" id="JAIOIV010000005">
    <property type="protein sequence ID" value="MBZ0154651.1"/>
    <property type="molecule type" value="Genomic_DNA"/>
</dbReference>
<feature type="coiled-coil region" evidence="2">
    <location>
        <begin position="48"/>
        <end position="82"/>
    </location>
</feature>
<dbReference type="AlphaFoldDB" id="A0A953LVA6"/>
<dbReference type="InterPro" id="IPR014162">
    <property type="entry name" value="CpoB_C"/>
</dbReference>
<keyword evidence="2" id="KW-0175">Coiled coil</keyword>
<evidence type="ECO:0000313" key="6">
    <source>
        <dbReference type="Proteomes" id="UP000705867"/>
    </source>
</evidence>
<sequence>MAACSTRKRRGTGRGAGARGFFLPCFLLLAFLAGCATSSDLDPLKSNLTGVQVEMLNQKKEIEQIKANFSDVSKDLSVLREQGFGAIRESQSSLLTQMGELSKEIQVLRGRFDESKYFMDKSVKDLLSERELQQARMAALEGEIKDMKAKLALLTEQVEAVKAAAKAPEAPPAFPPVQEPAQGQTQDPALLQQPPKKETESAANDPQRIYDDAQIDMKEKHYAEARQKFERFVKEFPKHTLVPNAYFWVGESYYGERKFEDAILAYENFLKRYHDHEKTRGAMLKQAYSFVELGDRKTGKVILERLIEKYPQSAEAELAEKKIAEILAKNNGTTKSGSKSSSKSKTKKR</sequence>
<keyword evidence="1" id="KW-0732">Signal</keyword>
<dbReference type="PROSITE" id="PS51257">
    <property type="entry name" value="PROKAR_LIPOPROTEIN"/>
    <property type="match status" value="1"/>
</dbReference>
<comment type="caution">
    <text evidence="5">The sequence shown here is derived from an EMBL/GenBank/DDBJ whole genome shotgun (WGS) entry which is preliminary data.</text>
</comment>
<dbReference type="Pfam" id="PF13525">
    <property type="entry name" value="YfiO"/>
    <property type="match status" value="1"/>
</dbReference>
<dbReference type="Gene3D" id="1.25.40.10">
    <property type="entry name" value="Tetratricopeptide repeat domain"/>
    <property type="match status" value="1"/>
</dbReference>
<evidence type="ECO:0000313" key="5">
    <source>
        <dbReference type="EMBL" id="MBZ0154651.1"/>
    </source>
</evidence>
<reference evidence="5" key="2">
    <citation type="submission" date="2021-08" db="EMBL/GenBank/DDBJ databases">
        <authorList>
            <person name="Dalcin Martins P."/>
        </authorList>
    </citation>
    <scope>NUCLEOTIDE SEQUENCE</scope>
    <source>
        <strain evidence="5">MAG_39</strain>
    </source>
</reference>